<sequence>MNFLDFAANSIKPQHKSSFVTAIIVAAGKSVRMGIGKSKQFIPLCGIAAIARTLSAFEKSRLVREVVIVTNRFDIMKVGSVVKEFGFDKVKHIVIGGETRQQSAALGFNAISKETEFVAVHDGARPLITSSFIDKAIESAFENGAAALAVRVKDTVKIADKNGVVISTPDRQSLWAVQTPQVFGVDIYRAALEKAQRENKDYTDDCQLVEASGGRVQLVEGDYTNIKITTKDDILQAEAILRARGDAF</sequence>
<dbReference type="EMBL" id="LM995447">
    <property type="protein sequence ID" value="CDZ23853.1"/>
    <property type="molecule type" value="Genomic_DNA"/>
</dbReference>
<dbReference type="HAMAP" id="MF_00108">
    <property type="entry name" value="IspD"/>
    <property type="match status" value="1"/>
</dbReference>
<evidence type="ECO:0000256" key="2">
    <source>
        <dbReference type="ARBA" id="ARBA00022695"/>
    </source>
</evidence>
<dbReference type="InterPro" id="IPR029044">
    <property type="entry name" value="Nucleotide-diphossugar_trans"/>
</dbReference>
<dbReference type="OrthoDB" id="9806837at2"/>
<dbReference type="GO" id="GO:0050518">
    <property type="term" value="F:2-C-methyl-D-erythritol 4-phosphate cytidylyltransferase activity"/>
    <property type="evidence" value="ECO:0007669"/>
    <property type="project" value="UniProtKB-UniRule"/>
</dbReference>
<keyword evidence="3 4" id="KW-0414">Isoprene biosynthesis</keyword>
<feature type="coiled-coil region" evidence="5">
    <location>
        <begin position="185"/>
        <end position="212"/>
    </location>
</feature>
<dbReference type="NCBIfam" id="TIGR00453">
    <property type="entry name" value="ispD"/>
    <property type="match status" value="1"/>
</dbReference>
<dbReference type="UniPathway" id="UPA00056">
    <property type="reaction ID" value="UER00093"/>
</dbReference>
<evidence type="ECO:0000256" key="1">
    <source>
        <dbReference type="ARBA" id="ARBA00022679"/>
    </source>
</evidence>
<dbReference type="SUPFAM" id="SSF53448">
    <property type="entry name" value="Nucleotide-diphospho-sugar transferases"/>
    <property type="match status" value="1"/>
</dbReference>
<reference evidence="7" key="1">
    <citation type="submission" date="2014-07" db="EMBL/GenBank/DDBJ databases">
        <authorList>
            <person name="Wibberg D."/>
        </authorList>
    </citation>
    <scope>NUCLEOTIDE SEQUENCE [LARGE SCALE GENOMIC DNA]</scope>
    <source>
        <strain evidence="7">DG5</strain>
    </source>
</reference>
<evidence type="ECO:0000313" key="7">
    <source>
        <dbReference type="Proteomes" id="UP000032431"/>
    </source>
</evidence>
<dbReference type="GO" id="GO:0019288">
    <property type="term" value="P:isopentenyl diphosphate biosynthetic process, methylerythritol 4-phosphate pathway"/>
    <property type="evidence" value="ECO:0007669"/>
    <property type="project" value="UniProtKB-UniRule"/>
</dbReference>
<dbReference type="InterPro" id="IPR050088">
    <property type="entry name" value="IspD/TarI_cytidylyltransf_bact"/>
</dbReference>
<dbReference type="FunFam" id="3.90.550.10:FF:000003">
    <property type="entry name" value="2-C-methyl-D-erythritol 4-phosphate cytidylyltransferase"/>
    <property type="match status" value="1"/>
</dbReference>
<dbReference type="STRING" id="29343.CCDG5_0724"/>
<keyword evidence="2 4" id="KW-0548">Nucleotidyltransferase</keyword>
<keyword evidence="7" id="KW-1185">Reference proteome</keyword>
<dbReference type="PANTHER" id="PTHR32125:SF4">
    <property type="entry name" value="2-C-METHYL-D-ERYTHRITOL 4-PHOSPHATE CYTIDYLYLTRANSFERASE, CHLOROPLASTIC"/>
    <property type="match status" value="1"/>
</dbReference>
<dbReference type="InterPro" id="IPR001228">
    <property type="entry name" value="IspD"/>
</dbReference>
<dbReference type="Proteomes" id="UP000032431">
    <property type="component" value="Chromosome I"/>
</dbReference>
<keyword evidence="1 4" id="KW-0808">Transferase</keyword>
<dbReference type="Pfam" id="PF01128">
    <property type="entry name" value="IspD"/>
    <property type="match status" value="1"/>
</dbReference>
<dbReference type="AlphaFoldDB" id="A0A078KN39"/>
<comment type="similarity">
    <text evidence="4">Belongs to the IspD/TarI cytidylyltransferase family. IspD subfamily.</text>
</comment>
<dbReference type="PATRIC" id="fig|29343.3.peg.758"/>
<gene>
    <name evidence="4" type="primary">ispD</name>
    <name evidence="6" type="ORF">CCDG5_0724</name>
</gene>
<feature type="site" description="Positions MEP for the nucleophilic attack" evidence="4">
    <location>
        <position position="171"/>
    </location>
</feature>
<dbReference type="PANTHER" id="PTHR32125">
    <property type="entry name" value="2-C-METHYL-D-ERYTHRITOL 4-PHOSPHATE CYTIDYLYLTRANSFERASE, CHLOROPLASTIC"/>
    <property type="match status" value="1"/>
</dbReference>
<dbReference type="KEGG" id="ccel:CCDG5_0724"/>
<dbReference type="EC" id="2.7.7.60" evidence="4"/>
<name>A0A078KN39_9FIRM</name>
<keyword evidence="5" id="KW-0175">Coiled coil</keyword>
<proteinExistence type="inferred from homology"/>
<comment type="catalytic activity">
    <reaction evidence="4">
        <text>2-C-methyl-D-erythritol 4-phosphate + CTP + H(+) = 4-CDP-2-C-methyl-D-erythritol + diphosphate</text>
        <dbReference type="Rhea" id="RHEA:13429"/>
        <dbReference type="ChEBI" id="CHEBI:15378"/>
        <dbReference type="ChEBI" id="CHEBI:33019"/>
        <dbReference type="ChEBI" id="CHEBI:37563"/>
        <dbReference type="ChEBI" id="CHEBI:57823"/>
        <dbReference type="ChEBI" id="CHEBI:58262"/>
        <dbReference type="EC" id="2.7.7.60"/>
    </reaction>
</comment>
<evidence type="ECO:0000256" key="4">
    <source>
        <dbReference type="HAMAP-Rule" id="MF_00108"/>
    </source>
</evidence>
<dbReference type="HOGENOM" id="CLU_061281_2_2_9"/>
<dbReference type="Gene3D" id="3.90.550.10">
    <property type="entry name" value="Spore Coat Polysaccharide Biosynthesis Protein SpsA, Chain A"/>
    <property type="match status" value="1"/>
</dbReference>
<protein>
    <recommendedName>
        <fullName evidence="4">2-C-methyl-D-erythritol 4-phosphate cytidylyltransferase</fullName>
        <ecNumber evidence="4">2.7.7.60</ecNumber>
    </recommendedName>
    <alternativeName>
        <fullName evidence="4">4-diphosphocytidyl-2C-methyl-D-erythritol synthase</fullName>
    </alternativeName>
    <alternativeName>
        <fullName evidence="4">MEP cytidylyltransferase</fullName>
        <shortName evidence="4">MCT</shortName>
    </alternativeName>
</protein>
<comment type="function">
    <text evidence="4">Catalyzes the formation of 4-diphosphocytidyl-2-C-methyl-D-erythritol from CTP and 2-C-methyl-D-erythritol 4-phosphate (MEP).</text>
</comment>
<dbReference type="CDD" id="cd02516">
    <property type="entry name" value="CDP-ME_synthetase"/>
    <property type="match status" value="1"/>
</dbReference>
<organism evidence="6 7">
    <name type="scientific">[Clostridium] cellulosi</name>
    <dbReference type="NCBI Taxonomy" id="29343"/>
    <lineage>
        <taxon>Bacteria</taxon>
        <taxon>Bacillati</taxon>
        <taxon>Bacillota</taxon>
        <taxon>Clostridia</taxon>
        <taxon>Eubacteriales</taxon>
        <taxon>Oscillospiraceae</taxon>
        <taxon>Oscillospiraceae incertae sedis</taxon>
    </lineage>
</organism>
<feature type="site" description="Transition state stabilizer" evidence="4">
    <location>
        <position position="32"/>
    </location>
</feature>
<evidence type="ECO:0000256" key="3">
    <source>
        <dbReference type="ARBA" id="ARBA00023229"/>
    </source>
</evidence>
<dbReference type="InterPro" id="IPR034683">
    <property type="entry name" value="IspD/TarI"/>
</dbReference>
<feature type="site" description="Transition state stabilizer" evidence="4">
    <location>
        <position position="39"/>
    </location>
</feature>
<evidence type="ECO:0000256" key="5">
    <source>
        <dbReference type="SAM" id="Coils"/>
    </source>
</evidence>
<comment type="pathway">
    <text evidence="4">Isoprenoid biosynthesis; isopentenyl diphosphate biosynthesis via DXP pathway; isopentenyl diphosphate from 1-deoxy-D-xylulose 5-phosphate: step 2/6.</text>
</comment>
<evidence type="ECO:0000313" key="6">
    <source>
        <dbReference type="EMBL" id="CDZ23853.1"/>
    </source>
</evidence>
<accession>A0A078KN39</accession>
<feature type="site" description="Positions MEP for the nucleophilic attack" evidence="4">
    <location>
        <position position="227"/>
    </location>
</feature>